<evidence type="ECO:0000256" key="1">
    <source>
        <dbReference type="ARBA" id="ARBA00001946"/>
    </source>
</evidence>
<comment type="caution">
    <text evidence="16">The sequence shown here is derived from an EMBL/GenBank/DDBJ whole genome shotgun (WGS) entry which is preliminary data.</text>
</comment>
<feature type="compositionally biased region" description="Basic and acidic residues" evidence="14">
    <location>
        <begin position="463"/>
        <end position="478"/>
    </location>
</feature>
<evidence type="ECO:0000256" key="14">
    <source>
        <dbReference type="SAM" id="MobiDB-lite"/>
    </source>
</evidence>
<dbReference type="InterPro" id="IPR017441">
    <property type="entry name" value="Protein_kinase_ATP_BS"/>
</dbReference>
<evidence type="ECO:0000256" key="5">
    <source>
        <dbReference type="ARBA" id="ARBA00022679"/>
    </source>
</evidence>
<dbReference type="SUPFAM" id="SSF51316">
    <property type="entry name" value="Mss4-like"/>
    <property type="match status" value="1"/>
</dbReference>
<keyword evidence="6" id="KW-0479">Metal-binding</keyword>
<dbReference type="PRINTS" id="PR00109">
    <property type="entry name" value="TYRKINASE"/>
</dbReference>
<evidence type="ECO:0000256" key="2">
    <source>
        <dbReference type="ARBA" id="ARBA00010886"/>
    </source>
</evidence>
<dbReference type="PROSITE" id="PS00108">
    <property type="entry name" value="PROTEIN_KINASE_ST"/>
    <property type="match status" value="1"/>
</dbReference>
<dbReference type="InterPro" id="IPR051131">
    <property type="entry name" value="NEK_Ser/Thr_kinase_NIMA"/>
</dbReference>
<dbReference type="CDD" id="cd08215">
    <property type="entry name" value="STKc_Nek"/>
    <property type="match status" value="1"/>
</dbReference>
<evidence type="ECO:0000256" key="7">
    <source>
        <dbReference type="ARBA" id="ARBA00022741"/>
    </source>
</evidence>
<reference evidence="16" key="1">
    <citation type="submission" date="2016-09" db="EMBL/GenBank/DDBJ databases">
        <authorList>
            <person name="Hebert L."/>
            <person name="Moumen B."/>
        </authorList>
    </citation>
    <scope>NUCLEOTIDE SEQUENCE [LARGE SCALE GENOMIC DNA]</scope>
    <source>
        <strain evidence="16">OVI</strain>
    </source>
</reference>
<evidence type="ECO:0000256" key="3">
    <source>
        <dbReference type="ARBA" id="ARBA00012513"/>
    </source>
</evidence>
<keyword evidence="9 13" id="KW-0067">ATP-binding</keyword>
<dbReference type="EMBL" id="CZPT02000213">
    <property type="protein sequence ID" value="SCU65067.1"/>
    <property type="molecule type" value="Genomic_DNA"/>
</dbReference>
<evidence type="ECO:0000256" key="9">
    <source>
        <dbReference type="ARBA" id="ARBA00022840"/>
    </source>
</evidence>
<dbReference type="RefSeq" id="XP_067076723.1">
    <property type="nucleotide sequence ID" value="XM_067220622.1"/>
</dbReference>
<dbReference type="Pfam" id="PF00069">
    <property type="entry name" value="Pkinase"/>
    <property type="match status" value="1"/>
</dbReference>
<comment type="catalytic activity">
    <reaction evidence="12">
        <text>L-seryl-[protein] + ATP = O-phospho-L-seryl-[protein] + ADP + H(+)</text>
        <dbReference type="Rhea" id="RHEA:17989"/>
        <dbReference type="Rhea" id="RHEA-COMP:9863"/>
        <dbReference type="Rhea" id="RHEA-COMP:11604"/>
        <dbReference type="ChEBI" id="CHEBI:15378"/>
        <dbReference type="ChEBI" id="CHEBI:29999"/>
        <dbReference type="ChEBI" id="CHEBI:30616"/>
        <dbReference type="ChEBI" id="CHEBI:83421"/>
        <dbReference type="ChEBI" id="CHEBI:456216"/>
        <dbReference type="EC" id="2.7.11.1"/>
    </reaction>
</comment>
<dbReference type="Gene3D" id="3.30.200.20">
    <property type="entry name" value="Phosphorylase Kinase, domain 1"/>
    <property type="match status" value="1"/>
</dbReference>
<comment type="cofactor">
    <cofactor evidence="1">
        <name>Mg(2+)</name>
        <dbReference type="ChEBI" id="CHEBI:18420"/>
    </cofactor>
</comment>
<feature type="compositionally biased region" description="Basic and acidic residues" evidence="14">
    <location>
        <begin position="568"/>
        <end position="581"/>
    </location>
</feature>
<sequence length="1030" mass="111669">MNALDELNARLGIGQSRPKLPVALVGSGYEAERLLGKGSFGNAYLVRHKERGKNYVVKHVNMSNMTSRQRKDAHQEIVVLQQLNYPNIIRYEEFFEDFPHLYIVMEYADGGDVYSHLKNLRKSMWALGSGRCGGLTEEQVISLFVQTTMAVKYMHDRRLLHRDIKSQNVFLTQNHVVKLGDFGISTVLMSTVAMAKTMCGTPCYFSPELCLGKPYNNKSDVWALGVLLYELCTTGRLPFEANTMNRLMDEICKREPRRIPSSFSDELWQLILWMLQKDPKQRPDADQILRTPVLVRAIPSVVKKMSELDTSYESEYKCVLTPGAKPPSPIKNRLSLIPSKFPAPQKGERLAGGVAGAGAAGATPCGVSGARSGVGMLGHVDLFRRRNGDYPFIRVGEELPKPKMCSPANSPVSPSRLPAARKMPPQVSPLLKAEEPPPRQPARQLPLAYGMKNGRTPLQGESYENRDEPNVKTDEKPTPIENEHEKNIVKKMEYPSPAQQRLQLKHSFGRTPLQELFLLYDANKKRIIERRERRANAEDDGAKNANATPKENPPAALPVVRNPSVKPNAEHDRDEKIYGKEPIHIPPLKVEFREVAAAERKELPAVERGAAAAAAAAAGGGGGGASGGQKDNVFRGNQQQHSRCADTTAAKVVDELRGDLARVLKEMAEHFEHVQAATNGSENTRNPSVTRSPSVLSNSPAPDNPRDAENTGGEGEVGQDFSDALGTTLDVQELRRKPVSPAEVPAEVAKGYGIDERIPLFIEQYEAALPGRNIVAPHVLADAARKGGKEDGNDTNKDTVGVKGMPNSPAVVSSHSPKVTSPSTAKEKGADDLVDPLFTGGCLCNSVNFVGHISYIFGSFVCNCTVCLRFSGSVSGVEWMHLPDIPFEVLFTGKRNHGGGAFGASPTSSPVAGAGVAAAQALSNLGESPPVRRALQGTKEGGDGASASEVRLPQNLTEYAVELPMLSDDGAMVDMTYKLYSCSKCGSSIAMEHGNIEGSVVAKAALSAESLALLELFQQTVPLDGGATAQ</sequence>
<feature type="compositionally biased region" description="Basic and acidic residues" evidence="14">
    <location>
        <begin position="531"/>
        <end position="542"/>
    </location>
</feature>
<feature type="compositionally biased region" description="Polar residues" evidence="14">
    <location>
        <begin position="676"/>
        <end position="701"/>
    </location>
</feature>
<evidence type="ECO:0000256" key="6">
    <source>
        <dbReference type="ARBA" id="ARBA00022723"/>
    </source>
</evidence>
<dbReference type="InterPro" id="IPR001245">
    <property type="entry name" value="Ser-Thr/Tyr_kinase_cat_dom"/>
</dbReference>
<feature type="compositionally biased region" description="Gly residues" evidence="14">
    <location>
        <begin position="618"/>
        <end position="627"/>
    </location>
</feature>
<feature type="region of interest" description="Disordered" evidence="14">
    <location>
        <begin position="675"/>
        <end position="721"/>
    </location>
</feature>
<accession>A0A1G4I099</accession>
<comment type="similarity">
    <text evidence="2">Belongs to the protein kinase superfamily. NEK Ser/Thr protein kinase family. NIMA subfamily.</text>
</comment>
<evidence type="ECO:0000256" key="10">
    <source>
        <dbReference type="ARBA" id="ARBA00022842"/>
    </source>
</evidence>
<evidence type="ECO:0000256" key="11">
    <source>
        <dbReference type="ARBA" id="ARBA00047899"/>
    </source>
</evidence>
<keyword evidence="17" id="KW-1185">Reference proteome</keyword>
<feature type="domain" description="Protein kinase" evidence="15">
    <location>
        <begin position="29"/>
        <end position="294"/>
    </location>
</feature>
<dbReference type="SUPFAM" id="SSF56112">
    <property type="entry name" value="Protein kinase-like (PK-like)"/>
    <property type="match status" value="1"/>
</dbReference>
<dbReference type="PANTHER" id="PTHR44899">
    <property type="entry name" value="CAMK FAMILY PROTEIN KINASE"/>
    <property type="match status" value="1"/>
</dbReference>
<gene>
    <name evidence="16" type="ORF">TEOVI_000698900</name>
</gene>
<dbReference type="PROSITE" id="PS00107">
    <property type="entry name" value="PROTEIN_KINASE_ATP"/>
    <property type="match status" value="1"/>
</dbReference>
<organism evidence="16 17">
    <name type="scientific">Trypanosoma equiperdum</name>
    <dbReference type="NCBI Taxonomy" id="5694"/>
    <lineage>
        <taxon>Eukaryota</taxon>
        <taxon>Discoba</taxon>
        <taxon>Euglenozoa</taxon>
        <taxon>Kinetoplastea</taxon>
        <taxon>Metakinetoplastina</taxon>
        <taxon>Trypanosomatida</taxon>
        <taxon>Trypanosomatidae</taxon>
        <taxon>Trypanosoma</taxon>
    </lineage>
</organism>
<keyword evidence="7 13" id="KW-0547">Nucleotide-binding</keyword>
<keyword evidence="10" id="KW-0460">Magnesium</keyword>
<dbReference type="GO" id="GO:0046872">
    <property type="term" value="F:metal ion binding"/>
    <property type="evidence" value="ECO:0007669"/>
    <property type="project" value="UniProtKB-KW"/>
</dbReference>
<feature type="region of interest" description="Disordered" evidence="14">
    <location>
        <begin position="929"/>
        <end position="948"/>
    </location>
</feature>
<name>A0A1G4I099_TRYEQ</name>
<dbReference type="SMART" id="SM00220">
    <property type="entry name" value="S_TKc"/>
    <property type="match status" value="1"/>
</dbReference>
<feature type="region of interest" description="Disordered" evidence="14">
    <location>
        <begin position="784"/>
        <end position="827"/>
    </location>
</feature>
<dbReference type="InterPro" id="IPR008271">
    <property type="entry name" value="Ser/Thr_kinase_AS"/>
</dbReference>
<dbReference type="Gene3D" id="1.10.510.10">
    <property type="entry name" value="Transferase(Phosphotransferase) domain 1"/>
    <property type="match status" value="1"/>
</dbReference>
<proteinExistence type="inferred from homology"/>
<feature type="compositionally biased region" description="Polar residues" evidence="14">
    <location>
        <begin position="810"/>
        <end position="824"/>
    </location>
</feature>
<dbReference type="GO" id="GO:0106310">
    <property type="term" value="F:protein serine kinase activity"/>
    <property type="evidence" value="ECO:0007669"/>
    <property type="project" value="RHEA"/>
</dbReference>
<dbReference type="InterPro" id="IPR000719">
    <property type="entry name" value="Prot_kinase_dom"/>
</dbReference>
<dbReference type="GO" id="GO:0005524">
    <property type="term" value="F:ATP binding"/>
    <property type="evidence" value="ECO:0007669"/>
    <property type="project" value="UniProtKB-UniRule"/>
</dbReference>
<feature type="region of interest" description="Disordered" evidence="14">
    <location>
        <begin position="617"/>
        <end position="646"/>
    </location>
</feature>
<dbReference type="GO" id="GO:0004674">
    <property type="term" value="F:protein serine/threonine kinase activity"/>
    <property type="evidence" value="ECO:0007669"/>
    <property type="project" value="UniProtKB-KW"/>
</dbReference>
<feature type="binding site" evidence="13">
    <location>
        <position position="58"/>
    </location>
    <ligand>
        <name>ATP</name>
        <dbReference type="ChEBI" id="CHEBI:30616"/>
    </ligand>
</feature>
<feature type="region of interest" description="Disordered" evidence="14">
    <location>
        <begin position="450"/>
        <end position="478"/>
    </location>
</feature>
<dbReference type="FunFam" id="1.10.510.10:FF:000172">
    <property type="entry name" value="serine/threonine-protein kinase Nek1 isoform X1"/>
    <property type="match status" value="1"/>
</dbReference>
<evidence type="ECO:0000256" key="4">
    <source>
        <dbReference type="ARBA" id="ARBA00022527"/>
    </source>
</evidence>
<dbReference type="Proteomes" id="UP000195570">
    <property type="component" value="Unassembled WGS sequence"/>
</dbReference>
<feature type="region of interest" description="Disordered" evidence="14">
    <location>
        <begin position="403"/>
        <end position="423"/>
    </location>
</feature>
<dbReference type="InterPro" id="IPR011009">
    <property type="entry name" value="Kinase-like_dom_sf"/>
</dbReference>
<keyword evidence="5 16" id="KW-0808">Transferase</keyword>
<dbReference type="PROSITE" id="PS50011">
    <property type="entry name" value="PROTEIN_KINASE_DOM"/>
    <property type="match status" value="1"/>
</dbReference>
<keyword evidence="4" id="KW-0723">Serine/threonine-protein kinase</keyword>
<dbReference type="EC" id="2.7.11.1" evidence="3"/>
<protein>
    <recommendedName>
        <fullName evidence="3">non-specific serine/threonine protein kinase</fullName>
        <ecNumber evidence="3">2.7.11.1</ecNumber>
    </recommendedName>
</protein>
<dbReference type="VEuPathDB" id="TriTrypDB:TEOVI_000698900"/>
<comment type="catalytic activity">
    <reaction evidence="11">
        <text>L-threonyl-[protein] + ATP = O-phospho-L-threonyl-[protein] + ADP + H(+)</text>
        <dbReference type="Rhea" id="RHEA:46608"/>
        <dbReference type="Rhea" id="RHEA-COMP:11060"/>
        <dbReference type="Rhea" id="RHEA-COMP:11605"/>
        <dbReference type="ChEBI" id="CHEBI:15378"/>
        <dbReference type="ChEBI" id="CHEBI:30013"/>
        <dbReference type="ChEBI" id="CHEBI:30616"/>
        <dbReference type="ChEBI" id="CHEBI:61977"/>
        <dbReference type="ChEBI" id="CHEBI:456216"/>
        <dbReference type="EC" id="2.7.11.1"/>
    </reaction>
</comment>
<dbReference type="GeneID" id="92380923"/>
<evidence type="ECO:0000256" key="8">
    <source>
        <dbReference type="ARBA" id="ARBA00022777"/>
    </source>
</evidence>
<dbReference type="InterPro" id="IPR011057">
    <property type="entry name" value="Mss4-like_sf"/>
</dbReference>
<dbReference type="AlphaFoldDB" id="A0A1G4I099"/>
<evidence type="ECO:0000313" key="16">
    <source>
        <dbReference type="EMBL" id="SCU65067.1"/>
    </source>
</evidence>
<evidence type="ECO:0000313" key="17">
    <source>
        <dbReference type="Proteomes" id="UP000195570"/>
    </source>
</evidence>
<evidence type="ECO:0000256" key="12">
    <source>
        <dbReference type="ARBA" id="ARBA00048679"/>
    </source>
</evidence>
<keyword evidence="8 16" id="KW-0418">Kinase</keyword>
<evidence type="ECO:0000256" key="13">
    <source>
        <dbReference type="PROSITE-ProRule" id="PRU10141"/>
    </source>
</evidence>
<dbReference type="PANTHER" id="PTHR44899:SF3">
    <property type="entry name" value="SERINE_THREONINE-PROTEIN KINASE NEK1"/>
    <property type="match status" value="1"/>
</dbReference>
<feature type="region of interest" description="Disordered" evidence="14">
    <location>
        <begin position="531"/>
        <end position="581"/>
    </location>
</feature>
<feature type="compositionally biased region" description="Basic and acidic residues" evidence="14">
    <location>
        <begin position="784"/>
        <end position="797"/>
    </location>
</feature>
<evidence type="ECO:0000259" key="15">
    <source>
        <dbReference type="PROSITE" id="PS50011"/>
    </source>
</evidence>
<dbReference type="FunFam" id="3.30.200.20:FF:000097">
    <property type="entry name" value="Probable serine/threonine-protein kinase nek1"/>
    <property type="match status" value="1"/>
</dbReference>